<evidence type="ECO:0000256" key="3">
    <source>
        <dbReference type="PROSITE-ProRule" id="PRU00221"/>
    </source>
</evidence>
<name>A0A8H3CR72_9AGAM</name>
<keyword evidence="2" id="KW-0677">Repeat</keyword>
<evidence type="ECO:0008006" key="6">
    <source>
        <dbReference type="Google" id="ProtNLM"/>
    </source>
</evidence>
<dbReference type="SUPFAM" id="SSF50978">
    <property type="entry name" value="WD40 repeat-like"/>
    <property type="match status" value="2"/>
</dbReference>
<dbReference type="GO" id="GO:1990234">
    <property type="term" value="C:transferase complex"/>
    <property type="evidence" value="ECO:0007669"/>
    <property type="project" value="UniProtKB-ARBA"/>
</dbReference>
<accession>A0A8H3CR72</accession>
<dbReference type="InterPro" id="IPR019775">
    <property type="entry name" value="WD40_repeat_CS"/>
</dbReference>
<dbReference type="Gene3D" id="2.130.10.10">
    <property type="entry name" value="YVTN repeat-like/Quinoprotein amine dehydrogenase"/>
    <property type="match status" value="3"/>
</dbReference>
<dbReference type="EMBL" id="CAJMWX010001477">
    <property type="protein sequence ID" value="CAE6491005.1"/>
    <property type="molecule type" value="Genomic_DNA"/>
</dbReference>
<sequence>METIAELAEIDNPQRVARAIHPLRSVLHQSEAPGVVSTLHASFPEFMLSSERSGIYFYDIVEHSHILARRCFMVMKEELRFNICDLFSSFVPDKEVECLQDKIKAKISPTLGYACRFWANHLALAMQSNVLLALLDELLRNRLLFWMEVLCLRREIPAGIDGLLMAQKWLTNGRISTPELLLLADEARAFVTGFAANPISCSTPHIYISSLGFCSHSSLIYRHYRKRTHGLLQLRGTLMERRESAPLISWTVGEVIYSLTLSRDGTRVAVGCIDHTIRILSAYDGAIHAGPLVGHANTVFSVAFSPNGELLASGSTDCTIRVWNAFDGTLFSGPFNGSSAVISVSFSPDNTRIVSGFKDGTISIWNAHSGALLLGPWNARDILVRSVVFSPNGMLIASPSVGHAVQIWNSNDGTPAASPLQGHTRQVECLAFTPDGTRIVTGSVDKTIRVWKISDRSLAASLFEGHKEPVIAVAVSPDSTRVASASGNNVRIWNIIDGTLAAGPFFSSDVSYNSLAYSPDGTRVFSGYSDGTILVWNPRDGMFPPPPLPPQNALIGIKSVTFCPDNAHFMSSGSLGTLLMWNIADGSFATSPNEVKIIPSPFSTLSHDGSFVAGTSKGGSLQVVDTVNGSLVAGPFEVESDSLSTFQFSRNNQAAIIGCHDGTIKICELQSGNTAVGSLKGHHKRVSALAESPDCSTLVSFSDYEMAFRVWDVATPALDFQLPNTSVDPGAKQRYTAIYEGWSIQEDGWVINSRHDLLFWLPPDIASAWCSPYASLVITRSGILKVPKQKLFIGDQWTSCYVSD</sequence>
<feature type="repeat" description="WD" evidence="3">
    <location>
        <begin position="505"/>
        <end position="537"/>
    </location>
</feature>
<dbReference type="InterPro" id="IPR015943">
    <property type="entry name" value="WD40/YVTN_repeat-like_dom_sf"/>
</dbReference>
<comment type="caution">
    <text evidence="4">The sequence shown here is derived from an EMBL/GenBank/DDBJ whole genome shotgun (WGS) entry which is preliminary data.</text>
</comment>
<proteinExistence type="predicted"/>
<feature type="repeat" description="WD" evidence="3">
    <location>
        <begin position="338"/>
        <end position="375"/>
    </location>
</feature>
<dbReference type="PROSITE" id="PS00678">
    <property type="entry name" value="WD_REPEATS_1"/>
    <property type="match status" value="1"/>
</dbReference>
<dbReference type="PANTHER" id="PTHR22847">
    <property type="entry name" value="WD40 REPEAT PROTEIN"/>
    <property type="match status" value="1"/>
</dbReference>
<protein>
    <recommendedName>
        <fullName evidence="6">Vegetative incompatibility protein HET-E-1</fullName>
    </recommendedName>
</protein>
<feature type="repeat" description="WD" evidence="3">
    <location>
        <begin position="679"/>
        <end position="715"/>
    </location>
</feature>
<dbReference type="CDD" id="cd00200">
    <property type="entry name" value="WD40"/>
    <property type="match status" value="1"/>
</dbReference>
<evidence type="ECO:0000313" key="5">
    <source>
        <dbReference type="Proteomes" id="UP000663888"/>
    </source>
</evidence>
<dbReference type="PRINTS" id="PR00320">
    <property type="entry name" value="GPROTEINBRPT"/>
</dbReference>
<feature type="repeat" description="WD" evidence="3">
    <location>
        <begin position="384"/>
        <end position="418"/>
    </location>
</feature>
<feature type="repeat" description="WD" evidence="3">
    <location>
        <begin position="420"/>
        <end position="461"/>
    </location>
</feature>
<feature type="repeat" description="WD" evidence="3">
    <location>
        <begin position="292"/>
        <end position="324"/>
    </location>
</feature>
<dbReference type="Pfam" id="PF00400">
    <property type="entry name" value="WD40"/>
    <property type="match status" value="7"/>
</dbReference>
<dbReference type="PROSITE" id="PS50294">
    <property type="entry name" value="WD_REPEATS_REGION"/>
    <property type="match status" value="5"/>
</dbReference>
<dbReference type="PROSITE" id="PS50082">
    <property type="entry name" value="WD_REPEATS_2"/>
    <property type="match status" value="7"/>
</dbReference>
<reference evidence="4" key="1">
    <citation type="submission" date="2021-01" db="EMBL/GenBank/DDBJ databases">
        <authorList>
            <person name="Kaushik A."/>
        </authorList>
    </citation>
    <scope>NUCLEOTIDE SEQUENCE</scope>
    <source>
        <strain evidence="4">AG4-R118</strain>
    </source>
</reference>
<gene>
    <name evidence="4" type="ORF">RDB_LOCUS139924</name>
</gene>
<dbReference type="AlphaFoldDB" id="A0A8H3CR72"/>
<feature type="repeat" description="WD" evidence="3">
    <location>
        <begin position="463"/>
        <end position="495"/>
    </location>
</feature>
<organism evidence="4 5">
    <name type="scientific">Rhizoctonia solani</name>
    <dbReference type="NCBI Taxonomy" id="456999"/>
    <lineage>
        <taxon>Eukaryota</taxon>
        <taxon>Fungi</taxon>
        <taxon>Dikarya</taxon>
        <taxon>Basidiomycota</taxon>
        <taxon>Agaricomycotina</taxon>
        <taxon>Agaricomycetes</taxon>
        <taxon>Cantharellales</taxon>
        <taxon>Ceratobasidiaceae</taxon>
        <taxon>Rhizoctonia</taxon>
    </lineage>
</organism>
<dbReference type="SMART" id="SM00320">
    <property type="entry name" value="WD40"/>
    <property type="match status" value="10"/>
</dbReference>
<dbReference type="Proteomes" id="UP000663888">
    <property type="component" value="Unassembled WGS sequence"/>
</dbReference>
<keyword evidence="1 3" id="KW-0853">WD repeat</keyword>
<evidence type="ECO:0000256" key="2">
    <source>
        <dbReference type="ARBA" id="ARBA00022737"/>
    </source>
</evidence>
<dbReference type="InterPro" id="IPR001680">
    <property type="entry name" value="WD40_rpt"/>
</dbReference>
<evidence type="ECO:0000313" key="4">
    <source>
        <dbReference type="EMBL" id="CAE6491005.1"/>
    </source>
</evidence>
<dbReference type="InterPro" id="IPR020472">
    <property type="entry name" value="WD40_PAC1"/>
</dbReference>
<dbReference type="InterPro" id="IPR036322">
    <property type="entry name" value="WD40_repeat_dom_sf"/>
</dbReference>
<evidence type="ECO:0000256" key="1">
    <source>
        <dbReference type="ARBA" id="ARBA00022574"/>
    </source>
</evidence>
<dbReference type="PANTHER" id="PTHR22847:SF637">
    <property type="entry name" value="WD REPEAT DOMAIN 5B"/>
    <property type="match status" value="1"/>
</dbReference>